<protein>
    <submittedName>
        <fullName evidence="2">Uncharacterized protein</fullName>
    </submittedName>
</protein>
<name>A0A1D1VV33_RAMVA</name>
<comment type="caution">
    <text evidence="2">The sequence shown here is derived from an EMBL/GenBank/DDBJ whole genome shotgun (WGS) entry which is preliminary data.</text>
</comment>
<accession>A0A1D1VV33</accession>
<reference evidence="2 3" key="1">
    <citation type="journal article" date="2016" name="Nat. Commun.">
        <title>Extremotolerant tardigrade genome and improved radiotolerance of human cultured cells by tardigrade-unique protein.</title>
        <authorList>
            <person name="Hashimoto T."/>
            <person name="Horikawa D.D."/>
            <person name="Saito Y."/>
            <person name="Kuwahara H."/>
            <person name="Kozuka-Hata H."/>
            <person name="Shin-I T."/>
            <person name="Minakuchi Y."/>
            <person name="Ohishi K."/>
            <person name="Motoyama A."/>
            <person name="Aizu T."/>
            <person name="Enomoto A."/>
            <person name="Kondo K."/>
            <person name="Tanaka S."/>
            <person name="Hara Y."/>
            <person name="Koshikawa S."/>
            <person name="Sagara H."/>
            <person name="Miura T."/>
            <person name="Yokobori S."/>
            <person name="Miyagawa K."/>
            <person name="Suzuki Y."/>
            <person name="Kubo T."/>
            <person name="Oyama M."/>
            <person name="Kohara Y."/>
            <person name="Fujiyama A."/>
            <person name="Arakawa K."/>
            <person name="Katayama T."/>
            <person name="Toyoda A."/>
            <person name="Kunieda T."/>
        </authorList>
    </citation>
    <scope>NUCLEOTIDE SEQUENCE [LARGE SCALE GENOMIC DNA]</scope>
    <source>
        <strain evidence="2 3">YOKOZUNA-1</strain>
    </source>
</reference>
<dbReference type="AlphaFoldDB" id="A0A1D1VV33"/>
<keyword evidence="3" id="KW-1185">Reference proteome</keyword>
<proteinExistence type="predicted"/>
<gene>
    <name evidence="2" type="primary">RvY_14432-1</name>
    <name evidence="2" type="synonym">RvY_14432.1</name>
    <name evidence="2" type="ORF">RvY_14432</name>
</gene>
<evidence type="ECO:0000313" key="2">
    <source>
        <dbReference type="EMBL" id="GAV04103.1"/>
    </source>
</evidence>
<dbReference type="EMBL" id="BDGG01000010">
    <property type="protein sequence ID" value="GAV04103.1"/>
    <property type="molecule type" value="Genomic_DNA"/>
</dbReference>
<evidence type="ECO:0000313" key="3">
    <source>
        <dbReference type="Proteomes" id="UP000186922"/>
    </source>
</evidence>
<organism evidence="2 3">
    <name type="scientific">Ramazzottius varieornatus</name>
    <name type="common">Water bear</name>
    <name type="synonym">Tardigrade</name>
    <dbReference type="NCBI Taxonomy" id="947166"/>
    <lineage>
        <taxon>Eukaryota</taxon>
        <taxon>Metazoa</taxon>
        <taxon>Ecdysozoa</taxon>
        <taxon>Tardigrada</taxon>
        <taxon>Eutardigrada</taxon>
        <taxon>Parachela</taxon>
        <taxon>Hypsibioidea</taxon>
        <taxon>Ramazzottiidae</taxon>
        <taxon>Ramazzottius</taxon>
    </lineage>
</organism>
<dbReference type="Proteomes" id="UP000186922">
    <property type="component" value="Unassembled WGS sequence"/>
</dbReference>
<sequence>MEDLMATLVVSARQTDSPSNRYNRFRPAVISPEDEKRENSVAGGKAAVLYGSEIYQ</sequence>
<evidence type="ECO:0000256" key="1">
    <source>
        <dbReference type="SAM" id="MobiDB-lite"/>
    </source>
</evidence>
<feature type="region of interest" description="Disordered" evidence="1">
    <location>
        <begin position="16"/>
        <end position="40"/>
    </location>
</feature>